<dbReference type="Pfam" id="PF13531">
    <property type="entry name" value="SBP_bac_11"/>
    <property type="match status" value="1"/>
</dbReference>
<keyword evidence="5" id="KW-1185">Reference proteome</keyword>
<dbReference type="Pfam" id="PF00092">
    <property type="entry name" value="VWA"/>
    <property type="match status" value="1"/>
</dbReference>
<dbReference type="Proteomes" id="UP001500503">
    <property type="component" value="Unassembled WGS sequence"/>
</dbReference>
<evidence type="ECO:0000256" key="2">
    <source>
        <dbReference type="SAM" id="Phobius"/>
    </source>
</evidence>
<dbReference type="InterPro" id="IPR036465">
    <property type="entry name" value="vWFA_dom_sf"/>
</dbReference>
<feature type="compositionally biased region" description="Basic and acidic residues" evidence="1">
    <location>
        <begin position="1"/>
        <end position="10"/>
    </location>
</feature>
<gene>
    <name evidence="4" type="ORF">GCM10023191_068330</name>
</gene>
<dbReference type="RefSeq" id="WP_345470912.1">
    <property type="nucleotide sequence ID" value="NZ_BAABHF010000042.1"/>
</dbReference>
<dbReference type="EMBL" id="BAABHF010000042">
    <property type="protein sequence ID" value="GAA4508492.1"/>
    <property type="molecule type" value="Genomic_DNA"/>
</dbReference>
<keyword evidence="2" id="KW-0472">Membrane</keyword>
<dbReference type="InterPro" id="IPR002035">
    <property type="entry name" value="VWF_A"/>
</dbReference>
<feature type="compositionally biased region" description="Low complexity" evidence="1">
    <location>
        <begin position="154"/>
        <end position="164"/>
    </location>
</feature>
<feature type="region of interest" description="Disordered" evidence="1">
    <location>
        <begin position="1"/>
        <end position="221"/>
    </location>
</feature>
<proteinExistence type="predicted"/>
<dbReference type="SUPFAM" id="SSF53300">
    <property type="entry name" value="vWA-like"/>
    <property type="match status" value="1"/>
</dbReference>
<feature type="domain" description="VWFA" evidence="3">
    <location>
        <begin position="589"/>
        <end position="789"/>
    </location>
</feature>
<feature type="compositionally biased region" description="Gly residues" evidence="1">
    <location>
        <begin position="47"/>
        <end position="90"/>
    </location>
</feature>
<name>A0ABP8QQZ8_9ACTN</name>
<keyword evidence="2" id="KW-1133">Transmembrane helix</keyword>
<organism evidence="4 5">
    <name type="scientific">Actinoallomurus oryzae</name>
    <dbReference type="NCBI Taxonomy" id="502180"/>
    <lineage>
        <taxon>Bacteria</taxon>
        <taxon>Bacillati</taxon>
        <taxon>Actinomycetota</taxon>
        <taxon>Actinomycetes</taxon>
        <taxon>Streptosporangiales</taxon>
        <taxon>Thermomonosporaceae</taxon>
        <taxon>Actinoallomurus</taxon>
    </lineage>
</organism>
<protein>
    <recommendedName>
        <fullName evidence="3">VWFA domain-containing protein</fullName>
    </recommendedName>
</protein>
<feature type="compositionally biased region" description="Gly residues" evidence="1">
    <location>
        <begin position="117"/>
        <end position="140"/>
    </location>
</feature>
<keyword evidence="2" id="KW-0812">Transmembrane</keyword>
<feature type="compositionally biased region" description="Basic and acidic residues" evidence="1">
    <location>
        <begin position="187"/>
        <end position="205"/>
    </location>
</feature>
<evidence type="ECO:0000256" key="1">
    <source>
        <dbReference type="SAM" id="MobiDB-lite"/>
    </source>
</evidence>
<reference evidence="5" key="1">
    <citation type="journal article" date="2019" name="Int. J. Syst. Evol. Microbiol.">
        <title>The Global Catalogue of Microorganisms (GCM) 10K type strain sequencing project: providing services to taxonomists for standard genome sequencing and annotation.</title>
        <authorList>
            <consortium name="The Broad Institute Genomics Platform"/>
            <consortium name="The Broad Institute Genome Sequencing Center for Infectious Disease"/>
            <person name="Wu L."/>
            <person name="Ma J."/>
        </authorList>
    </citation>
    <scope>NUCLEOTIDE SEQUENCE [LARGE SCALE GENOMIC DNA]</scope>
    <source>
        <strain evidence="5">JCM 17933</strain>
    </source>
</reference>
<evidence type="ECO:0000259" key="3">
    <source>
        <dbReference type="PROSITE" id="PS50234"/>
    </source>
</evidence>
<feature type="transmembrane region" description="Helical" evidence="2">
    <location>
        <begin position="226"/>
        <end position="251"/>
    </location>
</feature>
<dbReference type="Gene3D" id="3.40.50.410">
    <property type="entry name" value="von Willebrand factor, type A domain"/>
    <property type="match status" value="1"/>
</dbReference>
<comment type="caution">
    <text evidence="4">The sequence shown here is derived from an EMBL/GenBank/DDBJ whole genome shotgun (WGS) entry which is preliminary data.</text>
</comment>
<evidence type="ECO:0000313" key="4">
    <source>
        <dbReference type="EMBL" id="GAA4508492.1"/>
    </source>
</evidence>
<dbReference type="PROSITE" id="PS50234">
    <property type="entry name" value="VWFA"/>
    <property type="match status" value="1"/>
</dbReference>
<sequence length="795" mass="82064">MSGRRRKEEPSGGTPDDGQPGRPMPPGGANPGDADPHRRPAQRDPYGAGGGRDPYGMGGGRDPYGAGGGRDPYGAGGGRDPYGAGGGRDPYGGRTNGPPSGGGYAGGPADDRRPGQGRDGYIGPGLGRSGVGIPAGGYGGSDFRSQGYGNYGTPSNGPGQNLPPQGGPGQNGPGQSASGPGGSGDDGYGRDDRSPGENGREEGGRRRTGPGPGGGGRRRAVRRRSLGTLIGPLAGAIGLAILLGAGVYALAGPRGCGSDAIKLNVAAAPEIAPAISQVTKSFDDARHSVNGKCVQATVKASDPAGMSTVLSGGGSVPGEADPDVWIPDSSLWVTMVRSTAKGASSVHLTPTSLAKTPIVVATSRTFANKIHSEGIRPTWDMLLKATDALAAGAVSKNDMLPANSVHLQILDPNRNAGGIGAVVMTRELLQGDPNADPIFTQIVRNVQNSLSPTPQALFASFHRDLHGRAPVVIVPEQAVWKFNHGNPSTPATALYPSEGLLSLDYPFTLATDNDDKVSAAGLLEQALGGADAKNAVRALGFRTPDGHPGDGFTAQNGLSPRVPRALPTPAAGDVTDVMQAWTKLSLRTRMLTLLDVSGSMAQPVGNGLTRMQATAQIAQNGLAMLPDDTDLGLWTFSTNLNGALDYRSEVPIGPLSTRLGSGTRRQEILSALGRIRPKPTGNTGLYDSVLASVRSMQKSYKPGYYHSVLVLTDGKNDDDNGISLTALLGTLKKEADPDRPVEVVFIGFGPDVDMSAMQKIASETNGEAFHALKPQDVQRFLLETIARRICSPQCH</sequence>
<evidence type="ECO:0000313" key="5">
    <source>
        <dbReference type="Proteomes" id="UP001500503"/>
    </source>
</evidence>
<dbReference type="SMART" id="SM00327">
    <property type="entry name" value="VWA"/>
    <property type="match status" value="1"/>
</dbReference>
<accession>A0ABP8QQZ8</accession>